<comment type="caution">
    <text evidence="2">The sequence shown here is derived from an EMBL/GenBank/DDBJ whole genome shotgun (WGS) entry which is preliminary data.</text>
</comment>
<feature type="compositionally biased region" description="Low complexity" evidence="1">
    <location>
        <begin position="1"/>
        <end position="22"/>
    </location>
</feature>
<protein>
    <submittedName>
        <fullName evidence="2">Uncharacterized protein</fullName>
    </submittedName>
</protein>
<keyword evidence="3" id="KW-1185">Reference proteome</keyword>
<accession>A0A1Y2H7Q9</accession>
<sequence length="406" mass="44875">MLRSASRSTLSSSSSASSANNRPARRNTIQHAVCLPTTRINENLAWATKSGNSQVEIDRVFAQTDVSPLIHHPLTNPTTIGNALPLYLDGRHFSASFPLLQAHVRTILTPIHPDATHSQPRVIPASAVREAMVTEYFPQLVRNMSVQLAFTPPASLANLERFVQAHLLWRASIQRIGQQAQDWIAAKINHHAANLALGGKHARQVPLLELVTLLHVSSDTSRGSVWAKLAHRIVEENTIRLVHYLEYVRRCAHCAQVLVGQVRTTEAEAAIRFANKLEERNMDGKRYVHWSILRLHVQFMAALRAMPKLKNGGGLDMYQAGGYVKGEALFPGRLAQELHERMEAAAGVGAPHMMDSWEKVLVGMGAAPMEEQALGKWVAWCAEQGQCGHRSVHKCVTCEAVRASQV</sequence>
<dbReference type="AlphaFoldDB" id="A0A1Y2H7Q9"/>
<gene>
    <name evidence="2" type="ORF">BCR44DRAFT_45496</name>
</gene>
<dbReference type="Proteomes" id="UP000193411">
    <property type="component" value="Unassembled WGS sequence"/>
</dbReference>
<dbReference type="EMBL" id="MCFL01000079">
    <property type="protein sequence ID" value="ORZ30626.1"/>
    <property type="molecule type" value="Genomic_DNA"/>
</dbReference>
<evidence type="ECO:0000313" key="3">
    <source>
        <dbReference type="Proteomes" id="UP000193411"/>
    </source>
</evidence>
<evidence type="ECO:0000256" key="1">
    <source>
        <dbReference type="SAM" id="MobiDB-lite"/>
    </source>
</evidence>
<reference evidence="2 3" key="1">
    <citation type="submission" date="2016-07" db="EMBL/GenBank/DDBJ databases">
        <title>Pervasive Adenine N6-methylation of Active Genes in Fungi.</title>
        <authorList>
            <consortium name="DOE Joint Genome Institute"/>
            <person name="Mondo S.J."/>
            <person name="Dannebaum R.O."/>
            <person name="Kuo R.C."/>
            <person name="Labutti K."/>
            <person name="Haridas S."/>
            <person name="Kuo A."/>
            <person name="Salamov A."/>
            <person name="Ahrendt S.R."/>
            <person name="Lipzen A."/>
            <person name="Sullivan W."/>
            <person name="Andreopoulos W.B."/>
            <person name="Clum A."/>
            <person name="Lindquist E."/>
            <person name="Daum C."/>
            <person name="Ramamoorthy G.K."/>
            <person name="Gryganskyi A."/>
            <person name="Culley D."/>
            <person name="Magnuson J.K."/>
            <person name="James T.Y."/>
            <person name="O'Malley M.A."/>
            <person name="Stajich J.E."/>
            <person name="Spatafora J.W."/>
            <person name="Visel A."/>
            <person name="Grigoriev I.V."/>
        </authorList>
    </citation>
    <scope>NUCLEOTIDE SEQUENCE [LARGE SCALE GENOMIC DNA]</scope>
    <source>
        <strain evidence="2 3">PL171</strain>
    </source>
</reference>
<evidence type="ECO:0000313" key="2">
    <source>
        <dbReference type="EMBL" id="ORZ30626.1"/>
    </source>
</evidence>
<organism evidence="2 3">
    <name type="scientific">Catenaria anguillulae PL171</name>
    <dbReference type="NCBI Taxonomy" id="765915"/>
    <lineage>
        <taxon>Eukaryota</taxon>
        <taxon>Fungi</taxon>
        <taxon>Fungi incertae sedis</taxon>
        <taxon>Blastocladiomycota</taxon>
        <taxon>Blastocladiomycetes</taxon>
        <taxon>Blastocladiales</taxon>
        <taxon>Catenariaceae</taxon>
        <taxon>Catenaria</taxon>
    </lineage>
</organism>
<feature type="region of interest" description="Disordered" evidence="1">
    <location>
        <begin position="1"/>
        <end position="27"/>
    </location>
</feature>
<name>A0A1Y2H7Q9_9FUNG</name>
<proteinExistence type="predicted"/>